<evidence type="ECO:0000313" key="9">
    <source>
        <dbReference type="Proteomes" id="UP000486534"/>
    </source>
</evidence>
<proteinExistence type="predicted"/>
<dbReference type="AlphaFoldDB" id="A0A7X1U439"/>
<comment type="caution">
    <text evidence="8">The sequence shown here is derived from an EMBL/GenBank/DDBJ whole genome shotgun (WGS) entry which is preliminary data.</text>
</comment>
<sequence length="607" mass="65168">MIRRLTASGATVQPSTNPIVGQLQEMIRRHDKNQSRHIKKSYIPSSNIFLRAVSQPACGSADQWLMGIHTHTDHMDGTALCNSFRDSPWLWAARPRRPCTFQPAIAAGKRSLKASRCSWMDTRSARPTSATEAAQPVMNSPPADAAYLKKQPSRGDSSMLRISLSPVLFVCILGMNSMGSSLTTFGIAAWIFHVTGSYGALTLLGIITPLTVLLFAPIAGLASDRYDKKRILIAADGLSCISLLLSLTLYRYGLFGTFQAITLALCLACANEFRYTASASLIPDITPKDALLKINSVQQIFRGSSLILGPVLGAVGFDYLGLPLLLGSDALTFVASATLLFCYTFSVTFSPPLHLTKNIPLIAEIRQSLLWLSSKRPLVALLLAFMLINALLSIFMVALTPYVLTARSNLELGLVSAAVGAGMLLSGLSMTRLKKRIHPVYLLIASTFVLGFSFIAIGLAALRENLWLLTPLVGASVALLASSNQTIWHTHTPQDIQGKIIALRSVTLYLMTPVSVLLSAPAVSSLMTPIVSRHPNAAILWGNDMTGSLGLMISVIGALLLGLGAFTLFSRHIRELVPAPGKAPASGDQAPRAPAQEGVTDLQEPSL</sequence>
<feature type="transmembrane region" description="Helical" evidence="7">
    <location>
        <begin position="198"/>
        <end position="219"/>
    </location>
</feature>
<evidence type="ECO:0000256" key="4">
    <source>
        <dbReference type="ARBA" id="ARBA00022989"/>
    </source>
</evidence>
<dbReference type="PANTHER" id="PTHR23513:SF6">
    <property type="entry name" value="MAJOR FACILITATOR SUPERFAMILY ASSOCIATED DOMAIN-CONTAINING PROTEIN"/>
    <property type="match status" value="1"/>
</dbReference>
<feature type="transmembrane region" description="Helical" evidence="7">
    <location>
        <begin position="410"/>
        <end position="428"/>
    </location>
</feature>
<evidence type="ECO:0000256" key="5">
    <source>
        <dbReference type="ARBA" id="ARBA00023136"/>
    </source>
</evidence>
<feature type="transmembrane region" description="Helical" evidence="7">
    <location>
        <begin position="440"/>
        <end position="462"/>
    </location>
</feature>
<dbReference type="InterPro" id="IPR036259">
    <property type="entry name" value="MFS_trans_sf"/>
</dbReference>
<dbReference type="Pfam" id="PF07690">
    <property type="entry name" value="MFS_1"/>
    <property type="match status" value="1"/>
</dbReference>
<feature type="transmembrane region" description="Helical" evidence="7">
    <location>
        <begin position="332"/>
        <end position="356"/>
    </location>
</feature>
<dbReference type="PANTHER" id="PTHR23513">
    <property type="entry name" value="INTEGRAL MEMBRANE EFFLUX PROTEIN-RELATED"/>
    <property type="match status" value="1"/>
</dbReference>
<feature type="region of interest" description="Disordered" evidence="6">
    <location>
        <begin position="580"/>
        <end position="607"/>
    </location>
</feature>
<dbReference type="EMBL" id="WHUV01000002">
    <property type="protein sequence ID" value="MQA53625.1"/>
    <property type="molecule type" value="Genomic_DNA"/>
</dbReference>
<accession>A0A7X1U439</accession>
<name>A0A7X1U439_9PSED</name>
<keyword evidence="3 7" id="KW-0812">Transmembrane</keyword>
<dbReference type="SUPFAM" id="SSF103473">
    <property type="entry name" value="MFS general substrate transporter"/>
    <property type="match status" value="1"/>
</dbReference>
<feature type="transmembrane region" description="Helical" evidence="7">
    <location>
        <begin position="508"/>
        <end position="531"/>
    </location>
</feature>
<feature type="transmembrane region" description="Helical" evidence="7">
    <location>
        <begin position="468"/>
        <end position="487"/>
    </location>
</feature>
<feature type="transmembrane region" description="Helical" evidence="7">
    <location>
        <begin position="551"/>
        <end position="569"/>
    </location>
</feature>
<dbReference type="GO" id="GO:0022857">
    <property type="term" value="F:transmembrane transporter activity"/>
    <property type="evidence" value="ECO:0007669"/>
    <property type="project" value="InterPro"/>
</dbReference>
<protein>
    <submittedName>
        <fullName evidence="8">MFS transporter</fullName>
    </submittedName>
</protein>
<comment type="subcellular location">
    <subcellularLocation>
        <location evidence="1">Cell membrane</location>
        <topology evidence="1">Multi-pass membrane protein</topology>
    </subcellularLocation>
</comment>
<evidence type="ECO:0000256" key="7">
    <source>
        <dbReference type="SAM" id="Phobius"/>
    </source>
</evidence>
<keyword evidence="5 7" id="KW-0472">Membrane</keyword>
<evidence type="ECO:0000256" key="1">
    <source>
        <dbReference type="ARBA" id="ARBA00004651"/>
    </source>
</evidence>
<feature type="transmembrane region" description="Helical" evidence="7">
    <location>
        <begin position="167"/>
        <end position="192"/>
    </location>
</feature>
<dbReference type="CDD" id="cd06173">
    <property type="entry name" value="MFS_MefA_like"/>
    <property type="match status" value="1"/>
</dbReference>
<reference evidence="8 9" key="1">
    <citation type="submission" date="2019-10" db="EMBL/GenBank/DDBJ databases">
        <title>Pseudomonas dajingensis sp. nov., isolated from the profound head ulcers of farmed Murray cod (Maccullochella peelii peelii).</title>
        <authorList>
            <person name="Liu Y."/>
        </authorList>
    </citation>
    <scope>NUCLEOTIDE SEQUENCE [LARGE SCALE GENOMIC DNA]</scope>
    <source>
        <strain evidence="8 9">MC042</strain>
    </source>
</reference>
<evidence type="ECO:0000256" key="6">
    <source>
        <dbReference type="SAM" id="MobiDB-lite"/>
    </source>
</evidence>
<feature type="transmembrane region" description="Helical" evidence="7">
    <location>
        <begin position="377"/>
        <end position="404"/>
    </location>
</feature>
<evidence type="ECO:0000313" key="8">
    <source>
        <dbReference type="EMBL" id="MQA53625.1"/>
    </source>
</evidence>
<organism evidence="8 9">
    <name type="scientific">Pseudomonas piscis</name>
    <dbReference type="NCBI Taxonomy" id="2614538"/>
    <lineage>
        <taxon>Bacteria</taxon>
        <taxon>Pseudomonadati</taxon>
        <taxon>Pseudomonadota</taxon>
        <taxon>Gammaproteobacteria</taxon>
        <taxon>Pseudomonadales</taxon>
        <taxon>Pseudomonadaceae</taxon>
        <taxon>Pseudomonas</taxon>
    </lineage>
</organism>
<feature type="transmembrane region" description="Helical" evidence="7">
    <location>
        <begin position="306"/>
        <end position="326"/>
    </location>
</feature>
<keyword evidence="4 7" id="KW-1133">Transmembrane helix</keyword>
<evidence type="ECO:0000256" key="3">
    <source>
        <dbReference type="ARBA" id="ARBA00022692"/>
    </source>
</evidence>
<evidence type="ECO:0000256" key="2">
    <source>
        <dbReference type="ARBA" id="ARBA00022475"/>
    </source>
</evidence>
<gene>
    <name evidence="8" type="ORF">GDH07_09910</name>
</gene>
<dbReference type="InterPro" id="IPR011701">
    <property type="entry name" value="MFS"/>
</dbReference>
<dbReference type="Proteomes" id="UP000486534">
    <property type="component" value="Unassembled WGS sequence"/>
</dbReference>
<keyword evidence="2" id="KW-1003">Cell membrane</keyword>
<dbReference type="Gene3D" id="1.20.1250.20">
    <property type="entry name" value="MFS general substrate transporter like domains"/>
    <property type="match status" value="1"/>
</dbReference>
<dbReference type="GO" id="GO:0005886">
    <property type="term" value="C:plasma membrane"/>
    <property type="evidence" value="ECO:0007669"/>
    <property type="project" value="UniProtKB-SubCell"/>
</dbReference>